<gene>
    <name evidence="2" type="ORF">CBZ_32750</name>
</gene>
<name>A0A402DVP7_9CELL</name>
<proteinExistence type="predicted"/>
<dbReference type="EMBL" id="BIMR01000342">
    <property type="protein sequence ID" value="GCE78219.1"/>
    <property type="molecule type" value="Genomic_DNA"/>
</dbReference>
<accession>A0A402DVP7</accession>
<feature type="region of interest" description="Disordered" evidence="1">
    <location>
        <begin position="1"/>
        <end position="30"/>
    </location>
</feature>
<keyword evidence="3" id="KW-1185">Reference proteome</keyword>
<evidence type="ECO:0000313" key="3">
    <source>
        <dbReference type="Proteomes" id="UP000289954"/>
    </source>
</evidence>
<evidence type="ECO:0000313" key="2">
    <source>
        <dbReference type="EMBL" id="GCE78219.1"/>
    </source>
</evidence>
<feature type="compositionally biased region" description="Polar residues" evidence="1">
    <location>
        <begin position="65"/>
        <end position="77"/>
    </location>
</feature>
<organism evidence="2 3">
    <name type="scientific">Cellulomonas biazotea</name>
    <dbReference type="NCBI Taxonomy" id="1709"/>
    <lineage>
        <taxon>Bacteria</taxon>
        <taxon>Bacillati</taxon>
        <taxon>Actinomycetota</taxon>
        <taxon>Actinomycetes</taxon>
        <taxon>Micrococcales</taxon>
        <taxon>Cellulomonadaceae</taxon>
        <taxon>Cellulomonas</taxon>
    </lineage>
</organism>
<feature type="region of interest" description="Disordered" evidence="1">
    <location>
        <begin position="58"/>
        <end position="77"/>
    </location>
</feature>
<protein>
    <submittedName>
        <fullName evidence="2">Uncharacterized protein</fullName>
    </submittedName>
</protein>
<evidence type="ECO:0000256" key="1">
    <source>
        <dbReference type="SAM" id="MobiDB-lite"/>
    </source>
</evidence>
<feature type="compositionally biased region" description="Low complexity" evidence="1">
    <location>
        <begin position="9"/>
        <end position="19"/>
    </location>
</feature>
<sequence length="77" mass="8235">MGVAARYGRTTPTCTPLPRTSRRTADVKPMTPAFAPEYTASPAMGLRPVALATWTTDPRPRASIRGSTSRVACTTAR</sequence>
<dbReference type="Proteomes" id="UP000289954">
    <property type="component" value="Unassembled WGS sequence"/>
</dbReference>
<comment type="caution">
    <text evidence="2">The sequence shown here is derived from an EMBL/GenBank/DDBJ whole genome shotgun (WGS) entry which is preliminary data.</text>
</comment>
<reference evidence="2 3" key="1">
    <citation type="submission" date="2019-01" db="EMBL/GenBank/DDBJ databases">
        <title>Draft genome sequence of Cellulomonas takizawaensis strain TKZ-21.</title>
        <authorList>
            <person name="Yamamura H."/>
            <person name="Hayashi T."/>
            <person name="Hamada M."/>
            <person name="Serisawa Y."/>
            <person name="Matsuyama K."/>
            <person name="Nakagawa Y."/>
            <person name="Otoguro M."/>
            <person name="Yanagida F."/>
            <person name="Hayakawa M."/>
        </authorList>
    </citation>
    <scope>NUCLEOTIDE SEQUENCE [LARGE SCALE GENOMIC DNA]</scope>
    <source>
        <strain evidence="2 3">NBRC12680</strain>
    </source>
</reference>
<dbReference type="AlphaFoldDB" id="A0A402DVP7"/>